<accession>A0A1F8BAH8</accession>
<feature type="region of interest" description="Disordered" evidence="1">
    <location>
        <begin position="164"/>
        <end position="204"/>
    </location>
</feature>
<dbReference type="EMBL" id="MGHD01000003">
    <property type="protein sequence ID" value="OGM60689.1"/>
    <property type="molecule type" value="Genomic_DNA"/>
</dbReference>
<dbReference type="AlphaFoldDB" id="A0A1F8BAH8"/>
<feature type="region of interest" description="Disordered" evidence="1">
    <location>
        <begin position="118"/>
        <end position="151"/>
    </location>
</feature>
<evidence type="ECO:0000313" key="2">
    <source>
        <dbReference type="EMBL" id="OGM60689.1"/>
    </source>
</evidence>
<evidence type="ECO:0000313" key="3">
    <source>
        <dbReference type="Proteomes" id="UP000176404"/>
    </source>
</evidence>
<reference evidence="2 3" key="1">
    <citation type="journal article" date="2016" name="Nat. Commun.">
        <title>Thousands of microbial genomes shed light on interconnected biogeochemical processes in an aquifer system.</title>
        <authorList>
            <person name="Anantharaman K."/>
            <person name="Brown C.T."/>
            <person name="Hug L.A."/>
            <person name="Sharon I."/>
            <person name="Castelle C.J."/>
            <person name="Probst A.J."/>
            <person name="Thomas B.C."/>
            <person name="Singh A."/>
            <person name="Wilkins M.J."/>
            <person name="Karaoz U."/>
            <person name="Brodie E.L."/>
            <person name="Williams K.H."/>
            <person name="Hubbard S.S."/>
            <person name="Banfield J.F."/>
        </authorList>
    </citation>
    <scope>NUCLEOTIDE SEQUENCE [LARGE SCALE GENOMIC DNA]</scope>
</reference>
<feature type="compositionally biased region" description="Low complexity" evidence="1">
    <location>
        <begin position="124"/>
        <end position="148"/>
    </location>
</feature>
<sequence length="204" mass="19912">MKKITYKIGAGIIGATLLGATLIPTVLAADLEITDNGSGSNNTIIVASNNSCEVTQESVTLVGAIVGASAETGNNVANGNTGGNVSVTSGTATANASLSVSGGSNTATNPCCCKSQPDCSNPPTSEISNNGNNSTNTITATNGNSSNAQQGTLTGVRALVDARARTGRNRGNNNTGGSTTLTSGNSSATPSLSTSGGSNTLTNP</sequence>
<protein>
    <submittedName>
        <fullName evidence="2">Uncharacterized protein</fullName>
    </submittedName>
</protein>
<evidence type="ECO:0000256" key="1">
    <source>
        <dbReference type="SAM" id="MobiDB-lite"/>
    </source>
</evidence>
<organism evidence="2 3">
    <name type="scientific">Candidatus Woesebacteria bacterium RIFCSPLOWO2_01_FULL_39_10b</name>
    <dbReference type="NCBI Taxonomy" id="1802517"/>
    <lineage>
        <taxon>Bacteria</taxon>
        <taxon>Candidatus Woeseibacteriota</taxon>
    </lineage>
</organism>
<dbReference type="Proteomes" id="UP000176404">
    <property type="component" value="Unassembled WGS sequence"/>
</dbReference>
<feature type="compositionally biased region" description="Low complexity" evidence="1">
    <location>
        <begin position="169"/>
        <end position="204"/>
    </location>
</feature>
<proteinExistence type="predicted"/>
<gene>
    <name evidence="2" type="ORF">A2892_01440</name>
</gene>
<name>A0A1F8BAH8_9BACT</name>
<comment type="caution">
    <text evidence="2">The sequence shown here is derived from an EMBL/GenBank/DDBJ whole genome shotgun (WGS) entry which is preliminary data.</text>
</comment>